<dbReference type="Proteomes" id="UP001153331">
    <property type="component" value="Unassembled WGS sequence"/>
</dbReference>
<sequence length="381" mass="44167">MIGLPSVVARKLVLAVVATFILVAFFGFTTWHKLPQWSSPSHSKHIETPFSDDGAFNISELVRQLFEPIKGLPTESLVLEDDGVRIDLPPNPRYLTSLGSDVLILDLDTRPLASTEPPEHENYDWRNIDHVSAGVFSHYTYAMVHGYDYKFIHASEFQDRHATWVKPSAIANHIAKYKFIIFLDADATFRFLHLPIEWLLNYWNIKPHHSLVMAKDPWDEREPQYNSDRFNRTYTNTGFIIAQNTPNTIPILKAWQECPSDTRYPTCSQWNQQRFHEQSAFGEYIRYDYGDYIKELDCGEANGFPGVKVSQCEGKFIRHYWFQKHLVKLDYGRNMMNALDLPIKKLFSEAAIMNALTLPIHRLFLQKTGIVFTQEENIIHA</sequence>
<name>A0ACC2IVF3_9PLEO</name>
<accession>A0ACC2IVF3</accession>
<evidence type="ECO:0000313" key="1">
    <source>
        <dbReference type="EMBL" id="KAJ8119072.1"/>
    </source>
</evidence>
<reference evidence="1" key="1">
    <citation type="submission" date="2022-11" db="EMBL/GenBank/DDBJ databases">
        <title>Genome Sequence of Boeremia exigua.</title>
        <authorList>
            <person name="Buettner E."/>
        </authorList>
    </citation>
    <scope>NUCLEOTIDE SEQUENCE</scope>
    <source>
        <strain evidence="1">CU02</strain>
    </source>
</reference>
<dbReference type="EMBL" id="JAPHNI010000002">
    <property type="protein sequence ID" value="KAJ8119072.1"/>
    <property type="molecule type" value="Genomic_DNA"/>
</dbReference>
<protein>
    <submittedName>
        <fullName evidence="1">Uncharacterized protein</fullName>
    </submittedName>
</protein>
<evidence type="ECO:0000313" key="2">
    <source>
        <dbReference type="Proteomes" id="UP001153331"/>
    </source>
</evidence>
<keyword evidence="2" id="KW-1185">Reference proteome</keyword>
<comment type="caution">
    <text evidence="1">The sequence shown here is derived from an EMBL/GenBank/DDBJ whole genome shotgun (WGS) entry which is preliminary data.</text>
</comment>
<proteinExistence type="predicted"/>
<gene>
    <name evidence="1" type="ORF">OPT61_g54</name>
</gene>
<organism evidence="1 2">
    <name type="scientific">Boeremia exigua</name>
    <dbReference type="NCBI Taxonomy" id="749465"/>
    <lineage>
        <taxon>Eukaryota</taxon>
        <taxon>Fungi</taxon>
        <taxon>Dikarya</taxon>
        <taxon>Ascomycota</taxon>
        <taxon>Pezizomycotina</taxon>
        <taxon>Dothideomycetes</taxon>
        <taxon>Pleosporomycetidae</taxon>
        <taxon>Pleosporales</taxon>
        <taxon>Pleosporineae</taxon>
        <taxon>Didymellaceae</taxon>
        <taxon>Boeremia</taxon>
    </lineage>
</organism>